<keyword evidence="4" id="KW-0406">Ion transport</keyword>
<evidence type="ECO:0000313" key="10">
    <source>
        <dbReference type="Proteomes" id="UP000887540"/>
    </source>
</evidence>
<dbReference type="PANTHER" id="PTHR10846">
    <property type="entry name" value="SODIUM/POTASSIUM/CALCIUM EXCHANGER"/>
    <property type="match status" value="1"/>
</dbReference>
<dbReference type="InterPro" id="IPR004481">
    <property type="entry name" value="K/Na/Ca-exchanger"/>
</dbReference>
<dbReference type="GO" id="GO:0005886">
    <property type="term" value="C:plasma membrane"/>
    <property type="evidence" value="ECO:0007669"/>
    <property type="project" value="TreeGrafter"/>
</dbReference>
<feature type="transmembrane region" description="Helical" evidence="8">
    <location>
        <begin position="22"/>
        <end position="51"/>
    </location>
</feature>
<evidence type="ECO:0000256" key="3">
    <source>
        <dbReference type="ARBA" id="ARBA00022449"/>
    </source>
</evidence>
<keyword evidence="10" id="KW-1185">Reference proteome</keyword>
<dbReference type="GO" id="GO:0006874">
    <property type="term" value="P:intracellular calcium ion homeostasis"/>
    <property type="evidence" value="ECO:0007669"/>
    <property type="project" value="TreeGrafter"/>
</dbReference>
<protein>
    <submittedName>
        <fullName evidence="11">Sodium/calcium exchanger membrane region domain-containing protein</fullName>
    </submittedName>
</protein>
<keyword evidence="7 8" id="KW-0472">Membrane</keyword>
<organism evidence="10 11">
    <name type="scientific">Acrobeloides nanus</name>
    <dbReference type="NCBI Taxonomy" id="290746"/>
    <lineage>
        <taxon>Eukaryota</taxon>
        <taxon>Metazoa</taxon>
        <taxon>Ecdysozoa</taxon>
        <taxon>Nematoda</taxon>
        <taxon>Chromadorea</taxon>
        <taxon>Rhabditida</taxon>
        <taxon>Tylenchina</taxon>
        <taxon>Cephalobomorpha</taxon>
        <taxon>Cephaloboidea</taxon>
        <taxon>Cephalobidae</taxon>
        <taxon>Acrobeloides</taxon>
    </lineage>
</organism>
<evidence type="ECO:0000256" key="7">
    <source>
        <dbReference type="ARBA" id="ARBA00023136"/>
    </source>
</evidence>
<comment type="subcellular location">
    <subcellularLocation>
        <location evidence="1">Membrane</location>
        <topology evidence="1">Multi-pass membrane protein</topology>
    </subcellularLocation>
</comment>
<dbReference type="PANTHER" id="PTHR10846:SF72">
    <property type="entry name" value="SODIUM_POTASSIUM_CALCIUM EXCHANGER NCKX30C"/>
    <property type="match status" value="1"/>
</dbReference>
<dbReference type="WBParaSite" id="ACRNAN_Path_1429.g5612.t1">
    <property type="protein sequence ID" value="ACRNAN_Path_1429.g5612.t1"/>
    <property type="gene ID" value="ACRNAN_Path_1429.g5612"/>
</dbReference>
<keyword evidence="5 8" id="KW-0812">Transmembrane</keyword>
<name>A0A914C0J4_9BILA</name>
<dbReference type="Proteomes" id="UP000887540">
    <property type="component" value="Unplaced"/>
</dbReference>
<dbReference type="AlphaFoldDB" id="A0A914C0J4"/>
<dbReference type="InterPro" id="IPR004837">
    <property type="entry name" value="NaCa_Exmemb"/>
</dbReference>
<evidence type="ECO:0000256" key="4">
    <source>
        <dbReference type="ARBA" id="ARBA00022568"/>
    </source>
</evidence>
<feature type="transmembrane region" description="Helical" evidence="8">
    <location>
        <begin position="200"/>
        <end position="218"/>
    </location>
</feature>
<reference evidence="11" key="1">
    <citation type="submission" date="2022-11" db="UniProtKB">
        <authorList>
            <consortium name="WormBaseParasite"/>
        </authorList>
    </citation>
    <scope>IDENTIFICATION</scope>
</reference>
<comment type="similarity">
    <text evidence="2">Belongs to the Ca(2+):cation antiporter (CaCA) (TC 2.A.19) family. SLC24A subfamily.</text>
</comment>
<keyword evidence="4" id="KW-0813">Transport</keyword>
<evidence type="ECO:0000256" key="6">
    <source>
        <dbReference type="ARBA" id="ARBA00022989"/>
    </source>
</evidence>
<evidence type="ECO:0000313" key="11">
    <source>
        <dbReference type="WBParaSite" id="ACRNAN_Path_1429.g5612.t1"/>
    </source>
</evidence>
<evidence type="ECO:0000259" key="9">
    <source>
        <dbReference type="Pfam" id="PF01699"/>
    </source>
</evidence>
<keyword evidence="6 8" id="KW-1133">Transmembrane helix</keyword>
<dbReference type="Gene3D" id="1.20.1420.30">
    <property type="entry name" value="NCX, central ion-binding region"/>
    <property type="match status" value="1"/>
</dbReference>
<dbReference type="GO" id="GO:0005262">
    <property type="term" value="F:calcium channel activity"/>
    <property type="evidence" value="ECO:0007669"/>
    <property type="project" value="TreeGrafter"/>
</dbReference>
<proteinExistence type="inferred from homology"/>
<keyword evidence="3" id="KW-0050">Antiport</keyword>
<sequence length="277" mass="31206">MTSKLLRQQFAYQRKRRHYQQAVVLTFCGITVVLFVIYTGLIVANGSNLVWRMDVSQRFRRGIAPEPNDIEEYNDEIVRLLGGPDHDEVSKQKAFESAWMTISKSKTNRDYPAIEKNLLRLLRVKRDVPNYDSTKIRKPLDHFVSDGLEVEPIYEKIRHSDSRCNNASFLTAINGSEAIASTESLFPEDLFTMEQRQKGAVLLHFFGLIYMFVALAVVCDEYFVPTLGVITEELQISDDVAGATFMAAGGSAPEFFTSVFGVFITQNNVGIGTIVGQ</sequence>
<keyword evidence="4" id="KW-0109">Calcium transport</keyword>
<accession>A0A914C0J4</accession>
<evidence type="ECO:0000256" key="1">
    <source>
        <dbReference type="ARBA" id="ARBA00004141"/>
    </source>
</evidence>
<feature type="domain" description="Sodium/calcium exchanger membrane region" evidence="9">
    <location>
        <begin position="205"/>
        <end position="276"/>
    </location>
</feature>
<evidence type="ECO:0000256" key="8">
    <source>
        <dbReference type="SAM" id="Phobius"/>
    </source>
</evidence>
<evidence type="ECO:0000256" key="2">
    <source>
        <dbReference type="ARBA" id="ARBA00005364"/>
    </source>
</evidence>
<evidence type="ECO:0000256" key="5">
    <source>
        <dbReference type="ARBA" id="ARBA00022692"/>
    </source>
</evidence>
<dbReference type="Pfam" id="PF01699">
    <property type="entry name" value="Na_Ca_ex"/>
    <property type="match status" value="1"/>
</dbReference>
<dbReference type="InterPro" id="IPR044880">
    <property type="entry name" value="NCX_ion-bd_dom_sf"/>
</dbReference>
<dbReference type="GO" id="GO:0008273">
    <property type="term" value="F:calcium, potassium:sodium antiporter activity"/>
    <property type="evidence" value="ECO:0007669"/>
    <property type="project" value="TreeGrafter"/>
</dbReference>
<keyword evidence="4" id="KW-0106">Calcium</keyword>